<keyword evidence="1" id="KW-0812">Transmembrane</keyword>
<comment type="caution">
    <text evidence="2">The sequence shown here is derived from an EMBL/GenBank/DDBJ whole genome shotgun (WGS) entry which is preliminary data.</text>
</comment>
<feature type="transmembrane region" description="Helical" evidence="1">
    <location>
        <begin position="175"/>
        <end position="195"/>
    </location>
</feature>
<evidence type="ECO:0000256" key="1">
    <source>
        <dbReference type="SAM" id="Phobius"/>
    </source>
</evidence>
<feature type="transmembrane region" description="Helical" evidence="1">
    <location>
        <begin position="12"/>
        <end position="40"/>
    </location>
</feature>
<dbReference type="PANTHER" id="PTHR31045">
    <property type="entry name" value="PLAC8 FAMILY PROTEIN-RELATED"/>
    <property type="match status" value="1"/>
</dbReference>
<protein>
    <submittedName>
        <fullName evidence="2">Uncharacterized protein</fullName>
    </submittedName>
</protein>
<keyword evidence="3" id="KW-1185">Reference proteome</keyword>
<dbReference type="PANTHER" id="PTHR31045:SF30">
    <property type="entry name" value="PLAC8 FAMILY PROTEIN"/>
    <property type="match status" value="1"/>
</dbReference>
<proteinExistence type="predicted"/>
<dbReference type="EMBL" id="JAGDFL010000011">
    <property type="protein sequence ID" value="KAG7401542.1"/>
    <property type="molecule type" value="Genomic_DNA"/>
</dbReference>
<dbReference type="Proteomes" id="UP000693981">
    <property type="component" value="Unassembled WGS sequence"/>
</dbReference>
<dbReference type="AlphaFoldDB" id="A0A8T1X5S7"/>
<dbReference type="GO" id="GO:0009975">
    <property type="term" value="F:cyclase activity"/>
    <property type="evidence" value="ECO:0007669"/>
    <property type="project" value="TreeGrafter"/>
</dbReference>
<evidence type="ECO:0000313" key="3">
    <source>
        <dbReference type="Proteomes" id="UP000693981"/>
    </source>
</evidence>
<accession>A0A8T1X5S7</accession>
<feature type="transmembrane region" description="Helical" evidence="1">
    <location>
        <begin position="60"/>
        <end position="81"/>
    </location>
</feature>
<reference evidence="2" key="1">
    <citation type="submission" date="2021-02" db="EMBL/GenBank/DDBJ databases">
        <authorList>
            <person name="Palmer J.M."/>
        </authorList>
    </citation>
    <scope>NUCLEOTIDE SEQUENCE</scope>
    <source>
        <strain evidence="2">SCRP23</strain>
    </source>
</reference>
<dbReference type="GO" id="GO:0051762">
    <property type="term" value="P:sesquiterpene biosynthetic process"/>
    <property type="evidence" value="ECO:0007669"/>
    <property type="project" value="TreeGrafter"/>
</dbReference>
<keyword evidence="1" id="KW-0472">Membrane</keyword>
<keyword evidence="1" id="KW-1133">Transmembrane helix</keyword>
<gene>
    <name evidence="2" type="ORF">PHYBOEH_000600</name>
</gene>
<dbReference type="Pfam" id="PF11204">
    <property type="entry name" value="DUF2985"/>
    <property type="match status" value="1"/>
</dbReference>
<dbReference type="InterPro" id="IPR021369">
    <property type="entry name" value="DUF2985"/>
</dbReference>
<dbReference type="OrthoDB" id="6407410at2759"/>
<evidence type="ECO:0000313" key="2">
    <source>
        <dbReference type="EMBL" id="KAG7401542.1"/>
    </source>
</evidence>
<organism evidence="2 3">
    <name type="scientific">Phytophthora boehmeriae</name>
    <dbReference type="NCBI Taxonomy" id="109152"/>
    <lineage>
        <taxon>Eukaryota</taxon>
        <taxon>Sar</taxon>
        <taxon>Stramenopiles</taxon>
        <taxon>Oomycota</taxon>
        <taxon>Peronosporomycetes</taxon>
        <taxon>Peronosporales</taxon>
        <taxon>Peronosporaceae</taxon>
        <taxon>Phytophthora</taxon>
    </lineage>
</organism>
<feature type="transmembrane region" description="Helical" evidence="1">
    <location>
        <begin position="201"/>
        <end position="224"/>
    </location>
</feature>
<sequence length="253" mass="28563">MTGSVSNKRQMYLWIAYNVVLYAAIVVSGAILFMVMVGMVTVGGGDSDVKDDWIEVNSQILNGVFTWMAVTNHPFFLFRLVMTMQVLGIRRWSWTASIQKRIRAARYLSRHFPLVFVDTTIDLSTKIQRTEAQEGGADEGDDEGYVDLAMDNADAERVDEIAYLRGDAENLRNTFVMLNWNCLFQYPITAVMWAYNADSRPGYVIGIFLPLSFLCNFGGQYRIFKLNKEIKARRSAKIGGPRPESHGPTTSTV</sequence>
<name>A0A8T1X5S7_9STRA</name>